<dbReference type="Proteomes" id="UP000036458">
    <property type="component" value="Chromosome"/>
</dbReference>
<evidence type="ECO:0000256" key="1">
    <source>
        <dbReference type="ARBA" id="ARBA00022729"/>
    </source>
</evidence>
<reference evidence="3 4" key="1">
    <citation type="submission" date="2015-01" db="EMBL/GenBank/DDBJ databases">
        <title>Rufibacter sp./DG31D/ whole genome sequencing.</title>
        <authorList>
            <person name="Kim M.K."/>
            <person name="Srinivasan S."/>
            <person name="Lee J.-J."/>
        </authorList>
    </citation>
    <scope>NUCLEOTIDE SEQUENCE [LARGE SCALE GENOMIC DNA]</scope>
    <source>
        <strain evidence="3 4">DG31D</strain>
    </source>
</reference>
<accession>A0A0H4VLJ7</accession>
<sequence>MVQTAQGQALPLAWAGGFNSPQFSAIDLNQDGQLDLFVFDRSSQKVATFLAVRTNGVWGYQPAPQYAEAFPKELRYFAVLRDFNCDGKPDLFTASGQGVAVYTNSFTASPGLTFNLTHPVLLYDANVNLIIGSEDMPAITDMDGDGDLDILAWEWSGGAKLEYFRNDQIEQGLACGTFKLTRASSWWGQVTRCIGTCHSYAFGAECPAIHHIGGSSVLPLDLNGDGVMDLLNGHDDCPDLASLLNTGTNQQPKITSAGYNFGPDIEGRQFSVFPAAYYLDVTFDGLPDLVVAPNMTSNSHQNVDLKNSVWVYANTGTASKPRFQSAKQPFLQHQMLEVGEGAAPALGDLVGNTALDLLVGNTAALENGRYSASLALWQNKGTAQQAVFEATDPDYLGFAALNLQALKPQLLDLNADGKVDLAWSAYNPATASVEFKYLLNQAAAGQPAQFTLAQAIPVPGLLLFRGDTPYLFDVNGDGTLDVLIGKSSGALTYYRNTGTNISPTWTLVSEALGGIGPNVERRRLQVMVADLNRDGQPDLLTSDDGGQLRVYPAFKAHLTGAFPLEENVLWEPLRQEYAKATFGAGMVLAAADINNDGSQLPEFLVGTLAGGIRFLRAITEPLGMDEEATSAKKAIQFYPNPANGFTQLVTEKAASYTLTSLLGVKVAQGKTKANTAHTLSTQALPSGVYLLRVVLPDGKASTHKLVVQH</sequence>
<dbReference type="NCBIfam" id="TIGR04183">
    <property type="entry name" value="Por_Secre_tail"/>
    <property type="match status" value="1"/>
</dbReference>
<dbReference type="KEGG" id="ruf:TH63_15235"/>
<gene>
    <name evidence="3" type="ORF">TH63_15235</name>
</gene>
<dbReference type="InterPro" id="IPR028994">
    <property type="entry name" value="Integrin_alpha_N"/>
</dbReference>
<dbReference type="InterPro" id="IPR013517">
    <property type="entry name" value="FG-GAP"/>
</dbReference>
<organism evidence="3 4">
    <name type="scientific">Rufibacter radiotolerans</name>
    <dbReference type="NCBI Taxonomy" id="1379910"/>
    <lineage>
        <taxon>Bacteria</taxon>
        <taxon>Pseudomonadati</taxon>
        <taxon>Bacteroidota</taxon>
        <taxon>Cytophagia</taxon>
        <taxon>Cytophagales</taxon>
        <taxon>Hymenobacteraceae</taxon>
        <taxon>Rufibacter</taxon>
    </lineage>
</organism>
<keyword evidence="4" id="KW-1185">Reference proteome</keyword>
<feature type="domain" description="Secretion system C-terminal sorting" evidence="2">
    <location>
        <begin position="638"/>
        <end position="707"/>
    </location>
</feature>
<evidence type="ECO:0000259" key="2">
    <source>
        <dbReference type="Pfam" id="PF18962"/>
    </source>
</evidence>
<dbReference type="Gene3D" id="2.130.10.130">
    <property type="entry name" value="Integrin alpha, N-terminal"/>
    <property type="match status" value="2"/>
</dbReference>
<proteinExistence type="predicted"/>
<dbReference type="PANTHER" id="PTHR44103:SF1">
    <property type="entry name" value="PROPROTEIN CONVERTASE P"/>
    <property type="match status" value="1"/>
</dbReference>
<evidence type="ECO:0000313" key="4">
    <source>
        <dbReference type="Proteomes" id="UP000036458"/>
    </source>
</evidence>
<dbReference type="Pfam" id="PF18962">
    <property type="entry name" value="Por_Secre_tail"/>
    <property type="match status" value="1"/>
</dbReference>
<dbReference type="Pfam" id="PF13517">
    <property type="entry name" value="FG-GAP_3"/>
    <property type="match status" value="2"/>
</dbReference>
<dbReference type="SUPFAM" id="SSF69318">
    <property type="entry name" value="Integrin alpha N-terminal domain"/>
    <property type="match status" value="1"/>
</dbReference>
<dbReference type="EMBL" id="CP010777">
    <property type="protein sequence ID" value="AKQ46670.1"/>
    <property type="molecule type" value="Genomic_DNA"/>
</dbReference>
<protein>
    <recommendedName>
        <fullName evidence="2">Secretion system C-terminal sorting domain-containing protein</fullName>
    </recommendedName>
</protein>
<keyword evidence="1" id="KW-0732">Signal</keyword>
<name>A0A0H4VLJ7_9BACT</name>
<dbReference type="PATRIC" id="fig|1379910.4.peg.3325"/>
<dbReference type="AlphaFoldDB" id="A0A0H4VLJ7"/>
<dbReference type="PANTHER" id="PTHR44103">
    <property type="entry name" value="PROPROTEIN CONVERTASE P"/>
    <property type="match status" value="1"/>
</dbReference>
<evidence type="ECO:0000313" key="3">
    <source>
        <dbReference type="EMBL" id="AKQ46670.1"/>
    </source>
</evidence>
<dbReference type="InterPro" id="IPR026444">
    <property type="entry name" value="Secre_tail"/>
</dbReference>
<dbReference type="STRING" id="1379910.TH63_15235"/>